<keyword evidence="13" id="KW-0175">Coiled coil</keyword>
<dbReference type="Proteomes" id="UP000051450">
    <property type="component" value="Unassembled WGS sequence"/>
</dbReference>
<feature type="compositionally biased region" description="Basic and acidic residues" evidence="14">
    <location>
        <begin position="27"/>
        <end position="49"/>
    </location>
</feature>
<evidence type="ECO:0000256" key="4">
    <source>
        <dbReference type="ARBA" id="ARBA00022490"/>
    </source>
</evidence>
<dbReference type="Gene3D" id="2.30.22.10">
    <property type="entry name" value="Head domain of nucleotide exchange factor GrpE"/>
    <property type="match status" value="1"/>
</dbReference>
<evidence type="ECO:0000256" key="1">
    <source>
        <dbReference type="ARBA" id="ARBA00004496"/>
    </source>
</evidence>
<evidence type="ECO:0000313" key="15">
    <source>
        <dbReference type="EMBL" id="KRK46674.1"/>
    </source>
</evidence>
<accession>A0A0R1HTG8</accession>
<keyword evidence="16" id="KW-1185">Reference proteome</keyword>
<organism evidence="15 16">
    <name type="scientific">Dellaglioa algida DSM 15638</name>
    <dbReference type="NCBI Taxonomy" id="1423719"/>
    <lineage>
        <taxon>Bacteria</taxon>
        <taxon>Bacillati</taxon>
        <taxon>Bacillota</taxon>
        <taxon>Bacilli</taxon>
        <taxon>Lactobacillales</taxon>
        <taxon>Lactobacillaceae</taxon>
        <taxon>Dellaglioa</taxon>
    </lineage>
</organism>
<dbReference type="PROSITE" id="PS01071">
    <property type="entry name" value="GRPE"/>
    <property type="match status" value="1"/>
</dbReference>
<dbReference type="Gene3D" id="3.90.20.20">
    <property type="match status" value="1"/>
</dbReference>
<dbReference type="PRINTS" id="PR00773">
    <property type="entry name" value="GRPEPROTEIN"/>
</dbReference>
<dbReference type="OrthoDB" id="9812586at2"/>
<evidence type="ECO:0000256" key="14">
    <source>
        <dbReference type="SAM" id="MobiDB-lite"/>
    </source>
</evidence>
<dbReference type="FunFam" id="2.30.22.10:FF:000001">
    <property type="entry name" value="Protein GrpE"/>
    <property type="match status" value="1"/>
</dbReference>
<dbReference type="PANTHER" id="PTHR21237">
    <property type="entry name" value="GRPE PROTEIN"/>
    <property type="match status" value="1"/>
</dbReference>
<protein>
    <recommendedName>
        <fullName evidence="8 10">Protein GrpE</fullName>
    </recommendedName>
    <alternativeName>
        <fullName evidence="9 10">HSP-70 cofactor</fullName>
    </alternativeName>
</protein>
<evidence type="ECO:0000256" key="13">
    <source>
        <dbReference type="SAM" id="Coils"/>
    </source>
</evidence>
<keyword evidence="4 10" id="KW-0963">Cytoplasm</keyword>
<dbReference type="GO" id="GO:0051082">
    <property type="term" value="F:unfolded protein binding"/>
    <property type="evidence" value="ECO:0007669"/>
    <property type="project" value="TreeGrafter"/>
</dbReference>
<name>A0A0R1HTG8_9LACO</name>
<evidence type="ECO:0000256" key="2">
    <source>
        <dbReference type="ARBA" id="ARBA00009054"/>
    </source>
</evidence>
<sequence>MVKDAKEDLVEEDVAQEQHQANETTDQNEKKSSVTDKVKEKFSKKPSDADKLAELQVNLDAMEDKYLRAEAEMANMNTRFKKEQEQLLKYSGQSLAKDVLPVIDNLERALSIEVDTENGEQLKKGIELVYKDAQKALTNNDVIEIATDGVMFDPTIHQAVQTVPASDDQKADTIVQVLQKGYKLKDRVLRPAMVVVAQ</sequence>
<evidence type="ECO:0000256" key="12">
    <source>
        <dbReference type="RuleBase" id="RU004478"/>
    </source>
</evidence>
<dbReference type="GO" id="GO:0000774">
    <property type="term" value="F:adenyl-nucleotide exchange factor activity"/>
    <property type="evidence" value="ECO:0007669"/>
    <property type="project" value="InterPro"/>
</dbReference>
<dbReference type="PATRIC" id="fig|1423719.4.peg.301"/>
<dbReference type="GO" id="GO:0005737">
    <property type="term" value="C:cytoplasm"/>
    <property type="evidence" value="ECO:0007669"/>
    <property type="project" value="UniProtKB-SubCell"/>
</dbReference>
<dbReference type="GO" id="GO:0042803">
    <property type="term" value="F:protein homodimerization activity"/>
    <property type="evidence" value="ECO:0007669"/>
    <property type="project" value="InterPro"/>
</dbReference>
<dbReference type="AlphaFoldDB" id="A0A0R1HTG8"/>
<keyword evidence="5 10" id="KW-0346">Stress response</keyword>
<dbReference type="NCBIfam" id="NF010738">
    <property type="entry name" value="PRK14140.1"/>
    <property type="match status" value="1"/>
</dbReference>
<dbReference type="GeneID" id="83548312"/>
<evidence type="ECO:0000256" key="3">
    <source>
        <dbReference type="ARBA" id="ARBA00011738"/>
    </source>
</evidence>
<proteinExistence type="inferred from homology"/>
<comment type="similarity">
    <text evidence="2 10 12">Belongs to the GrpE family.</text>
</comment>
<evidence type="ECO:0000256" key="11">
    <source>
        <dbReference type="RuleBase" id="RU000639"/>
    </source>
</evidence>
<evidence type="ECO:0000313" key="16">
    <source>
        <dbReference type="Proteomes" id="UP000051450"/>
    </source>
</evidence>
<dbReference type="GO" id="GO:0051087">
    <property type="term" value="F:protein-folding chaperone binding"/>
    <property type="evidence" value="ECO:0007669"/>
    <property type="project" value="InterPro"/>
</dbReference>
<dbReference type="RefSeq" id="WP_057973613.1">
    <property type="nucleotide sequence ID" value="NZ_AZDI01000001.1"/>
</dbReference>
<dbReference type="STRING" id="1423719.FC66_GL000298"/>
<dbReference type="Pfam" id="PF01025">
    <property type="entry name" value="GrpE"/>
    <property type="match status" value="1"/>
</dbReference>
<feature type="coiled-coil region" evidence="13">
    <location>
        <begin position="52"/>
        <end position="86"/>
    </location>
</feature>
<dbReference type="HAMAP" id="MF_01151">
    <property type="entry name" value="GrpE"/>
    <property type="match status" value="1"/>
</dbReference>
<comment type="function">
    <text evidence="7 10 11">Participates actively in the response to hyperosmotic and heat shock by preventing the aggregation of stress-denatured proteins, in association with DnaK and GrpE. It is the nucleotide exchange factor for DnaK and may function as a thermosensor. Unfolded proteins bind initially to DnaJ; upon interaction with the DnaJ-bound protein, DnaK hydrolyzes its bound ATP, resulting in the formation of a stable complex. GrpE releases ADP from DnaK; ATP binding to DnaK triggers the release of the substrate protein, thus completing the reaction cycle. Several rounds of ATP-dependent interactions between DnaJ, DnaK and GrpE are required for fully efficient folding.</text>
</comment>
<dbReference type="InterPro" id="IPR013805">
    <property type="entry name" value="GrpE_CC"/>
</dbReference>
<dbReference type="PANTHER" id="PTHR21237:SF23">
    <property type="entry name" value="GRPE PROTEIN HOMOLOG, MITOCHONDRIAL"/>
    <property type="match status" value="1"/>
</dbReference>
<dbReference type="SUPFAM" id="SSF51064">
    <property type="entry name" value="Head domain of nucleotide exchange factor GrpE"/>
    <property type="match status" value="1"/>
</dbReference>
<gene>
    <name evidence="10" type="primary">grpE</name>
    <name evidence="15" type="ORF">FC66_GL000298</name>
</gene>
<dbReference type="EMBL" id="AZDI01000001">
    <property type="protein sequence ID" value="KRK46674.1"/>
    <property type="molecule type" value="Genomic_DNA"/>
</dbReference>
<evidence type="ECO:0000256" key="5">
    <source>
        <dbReference type="ARBA" id="ARBA00023016"/>
    </source>
</evidence>
<dbReference type="InterPro" id="IPR009012">
    <property type="entry name" value="GrpE_head"/>
</dbReference>
<dbReference type="SUPFAM" id="SSF58014">
    <property type="entry name" value="Coiled-coil domain of nucleotide exchange factor GrpE"/>
    <property type="match status" value="1"/>
</dbReference>
<evidence type="ECO:0000256" key="9">
    <source>
        <dbReference type="ARBA" id="ARBA00076414"/>
    </source>
</evidence>
<comment type="subunit">
    <text evidence="3 10">Homodimer.</text>
</comment>
<evidence type="ECO:0000256" key="8">
    <source>
        <dbReference type="ARBA" id="ARBA00072274"/>
    </source>
</evidence>
<comment type="caution">
    <text evidence="15">The sequence shown here is derived from an EMBL/GenBank/DDBJ whole genome shotgun (WGS) entry which is preliminary data.</text>
</comment>
<comment type="subcellular location">
    <subcellularLocation>
        <location evidence="1 10">Cytoplasm</location>
    </subcellularLocation>
</comment>
<dbReference type="NCBIfam" id="NF010759">
    <property type="entry name" value="PRK14162.1"/>
    <property type="match status" value="1"/>
</dbReference>
<evidence type="ECO:0000256" key="6">
    <source>
        <dbReference type="ARBA" id="ARBA00023186"/>
    </source>
</evidence>
<feature type="region of interest" description="Disordered" evidence="14">
    <location>
        <begin position="1"/>
        <end position="49"/>
    </location>
</feature>
<reference evidence="15 16" key="1">
    <citation type="journal article" date="2015" name="Genome Announc.">
        <title>Expanding the biotechnology potential of lactobacilli through comparative genomics of 213 strains and associated genera.</title>
        <authorList>
            <person name="Sun Z."/>
            <person name="Harris H.M."/>
            <person name="McCann A."/>
            <person name="Guo C."/>
            <person name="Argimon S."/>
            <person name="Zhang W."/>
            <person name="Yang X."/>
            <person name="Jeffery I.B."/>
            <person name="Cooney J.C."/>
            <person name="Kagawa T.F."/>
            <person name="Liu W."/>
            <person name="Song Y."/>
            <person name="Salvetti E."/>
            <person name="Wrobel A."/>
            <person name="Rasinkangas P."/>
            <person name="Parkhill J."/>
            <person name="Rea M.C."/>
            <person name="O'Sullivan O."/>
            <person name="Ritari J."/>
            <person name="Douillard F.P."/>
            <person name="Paul Ross R."/>
            <person name="Yang R."/>
            <person name="Briner A.E."/>
            <person name="Felis G.E."/>
            <person name="de Vos W.M."/>
            <person name="Barrangou R."/>
            <person name="Klaenhammer T.R."/>
            <person name="Caufield P.W."/>
            <person name="Cui Y."/>
            <person name="Zhang H."/>
            <person name="O'Toole P.W."/>
        </authorList>
    </citation>
    <scope>NUCLEOTIDE SEQUENCE [LARGE SCALE GENOMIC DNA]</scope>
    <source>
        <strain evidence="15 16">DSM 15638</strain>
    </source>
</reference>
<keyword evidence="6 10" id="KW-0143">Chaperone</keyword>
<dbReference type="GO" id="GO:0006457">
    <property type="term" value="P:protein folding"/>
    <property type="evidence" value="ECO:0007669"/>
    <property type="project" value="InterPro"/>
</dbReference>
<evidence type="ECO:0000256" key="10">
    <source>
        <dbReference type="HAMAP-Rule" id="MF_01151"/>
    </source>
</evidence>
<dbReference type="CDD" id="cd00446">
    <property type="entry name" value="GrpE"/>
    <property type="match status" value="1"/>
</dbReference>
<evidence type="ECO:0000256" key="7">
    <source>
        <dbReference type="ARBA" id="ARBA00053401"/>
    </source>
</evidence>
<dbReference type="InterPro" id="IPR000740">
    <property type="entry name" value="GrpE"/>
</dbReference>